<dbReference type="RefSeq" id="WP_090616121.1">
    <property type="nucleotide sequence ID" value="NZ_BQNN01000001.1"/>
</dbReference>
<dbReference type="InterPro" id="IPR048468">
    <property type="entry name" value="MACPF_D2"/>
</dbReference>
<dbReference type="AlphaFoldDB" id="A0A6I0S283"/>
<dbReference type="Pfam" id="PF20785">
    <property type="entry name" value="MACPF_D3"/>
    <property type="match status" value="1"/>
</dbReference>
<reference evidence="3 4" key="1">
    <citation type="journal article" date="2019" name="Nat. Med.">
        <title>A library of human gut bacterial isolates paired with longitudinal multiomics data enables mechanistic microbiome research.</title>
        <authorList>
            <person name="Poyet M."/>
            <person name="Groussin M."/>
            <person name="Gibbons S.M."/>
            <person name="Avila-Pacheco J."/>
            <person name="Jiang X."/>
            <person name="Kearney S.M."/>
            <person name="Perrotta A.R."/>
            <person name="Berdy B."/>
            <person name="Zhao S."/>
            <person name="Lieberman T.D."/>
            <person name="Swanson P.K."/>
            <person name="Smith M."/>
            <person name="Roesemann S."/>
            <person name="Alexander J.E."/>
            <person name="Rich S.A."/>
            <person name="Livny J."/>
            <person name="Vlamakis H."/>
            <person name="Clish C."/>
            <person name="Bullock K."/>
            <person name="Deik A."/>
            <person name="Scott J."/>
            <person name="Pierce K.A."/>
            <person name="Xavier R.J."/>
            <person name="Alm E.J."/>
        </authorList>
    </citation>
    <scope>NUCLEOTIDE SEQUENCE [LARGE SCALE GENOMIC DNA]</scope>
    <source>
        <strain evidence="3 4">BIOML-A156</strain>
    </source>
</reference>
<dbReference type="EMBL" id="WCRS01000023">
    <property type="protein sequence ID" value="KAB4469441.1"/>
    <property type="molecule type" value="Genomic_DNA"/>
</dbReference>
<name>A0A6I0S283_BACT4</name>
<gene>
    <name evidence="3" type="ORF">GAN59_21980</name>
</gene>
<dbReference type="InterPro" id="IPR020864">
    <property type="entry name" value="MACPF"/>
</dbReference>
<dbReference type="PROSITE" id="PS51257">
    <property type="entry name" value="PROKAR_LIPOPROTEIN"/>
    <property type="match status" value="1"/>
</dbReference>
<dbReference type="Gene3D" id="3.30.420.400">
    <property type="match status" value="1"/>
</dbReference>
<feature type="signal peptide" evidence="1">
    <location>
        <begin position="1"/>
        <end position="21"/>
    </location>
</feature>
<evidence type="ECO:0000313" key="3">
    <source>
        <dbReference type="EMBL" id="KAB4469441.1"/>
    </source>
</evidence>
<keyword evidence="1" id="KW-0732">Signal</keyword>
<sequence>MKTFFYIIILSAVIPFFIACSDNLDLPTSQMSAIEAENSEGDVVIQKRNPNLPEVVTKAPTFEEGLTRNNATIGSSDKFLGYGYKLYNGNYIPSDFDNFTHSILNIEAIKAYDESYVDEKYPNWNDQSSYTYYNFDDYTHFSTESKTIKTGFSLNLGLFSIGKKRTTVETFRTFINETMEQTYGEMNILFAHGKFMLLNSSGSTKVYARQFLRRSFINNLYTSTISSVINSYGDLVVVGYYTGGRAFAQYMGNAASSTNVEQRTKSLDTSITASLTYEGDSLNASFGFNGKNGNFDSTVYKKQDIFLRVKTLGGIQNEESAINTTMSLKDINIDLQSWRKSLNDSKNHTVIDLTQEGLFPMSDFVLERNFQRRFDDTSKNILLPVTRLYTPSIMITRVLKKTSTSGDNLYEVAAVLVTRQGDQIVLSNGNATDAELKQNEDNNVFLEKAKAIAEEKSKYFSSDIQISYNTTKRLNPMFRSPLCIVLENFNENGFYKYYNETTNMEYLYDPTTKLCFSFLADDGDESMLEVYGLSTWVSNLTEKRISMATLANLYTIIGL</sequence>
<dbReference type="Gene3D" id="3.30.160.840">
    <property type="match status" value="1"/>
</dbReference>
<evidence type="ECO:0000256" key="1">
    <source>
        <dbReference type="SAM" id="SignalP"/>
    </source>
</evidence>
<protein>
    <recommendedName>
        <fullName evidence="2">MACPF domain-containing protein</fullName>
    </recommendedName>
</protein>
<comment type="caution">
    <text evidence="3">The sequence shown here is derived from an EMBL/GenBank/DDBJ whole genome shotgun (WGS) entry which is preliminary data.</text>
</comment>
<feature type="chain" id="PRO_5043215462" description="MACPF domain-containing protein" evidence="1">
    <location>
        <begin position="22"/>
        <end position="559"/>
    </location>
</feature>
<evidence type="ECO:0000313" key="4">
    <source>
        <dbReference type="Proteomes" id="UP000488521"/>
    </source>
</evidence>
<evidence type="ECO:0000259" key="2">
    <source>
        <dbReference type="PROSITE" id="PS51412"/>
    </source>
</evidence>
<dbReference type="InterPro" id="IPR048467">
    <property type="entry name" value="MACPF_D3"/>
</dbReference>
<proteinExistence type="predicted"/>
<feature type="domain" description="MACPF" evidence="2">
    <location>
        <begin position="63"/>
        <end position="397"/>
    </location>
</feature>
<organism evidence="3 4">
    <name type="scientific">Bacteroides thetaiotaomicron</name>
    <dbReference type="NCBI Taxonomy" id="818"/>
    <lineage>
        <taxon>Bacteria</taxon>
        <taxon>Pseudomonadati</taxon>
        <taxon>Bacteroidota</taxon>
        <taxon>Bacteroidia</taxon>
        <taxon>Bacteroidales</taxon>
        <taxon>Bacteroidaceae</taxon>
        <taxon>Bacteroides</taxon>
    </lineage>
</organism>
<dbReference type="Pfam" id="PF20779">
    <property type="entry name" value="MACPF_D2"/>
    <property type="match status" value="1"/>
</dbReference>
<accession>A0A6I0S283</accession>
<dbReference type="Proteomes" id="UP000488521">
    <property type="component" value="Unassembled WGS sequence"/>
</dbReference>
<dbReference type="PROSITE" id="PS51412">
    <property type="entry name" value="MACPF_2"/>
    <property type="match status" value="1"/>
</dbReference>